<reference evidence="3" key="1">
    <citation type="submission" date="2022-10" db="EMBL/GenBank/DDBJ databases">
        <title>Genome assembly of Pristionchus species.</title>
        <authorList>
            <person name="Yoshida K."/>
            <person name="Sommer R.J."/>
        </authorList>
    </citation>
    <scope>NUCLEOTIDE SEQUENCE [LARGE SCALE GENOMIC DNA]</scope>
    <source>
        <strain evidence="3">RS5460</strain>
    </source>
</reference>
<feature type="transmembrane region" description="Helical" evidence="1">
    <location>
        <begin position="55"/>
        <end position="75"/>
    </location>
</feature>
<proteinExistence type="predicted"/>
<gene>
    <name evidence="2" type="ORF">PMAYCL1PPCAC_25770</name>
</gene>
<accession>A0AAN5I916</accession>
<organism evidence="2 3">
    <name type="scientific">Pristionchus mayeri</name>
    <dbReference type="NCBI Taxonomy" id="1317129"/>
    <lineage>
        <taxon>Eukaryota</taxon>
        <taxon>Metazoa</taxon>
        <taxon>Ecdysozoa</taxon>
        <taxon>Nematoda</taxon>
        <taxon>Chromadorea</taxon>
        <taxon>Rhabditida</taxon>
        <taxon>Rhabditina</taxon>
        <taxon>Diplogasteromorpha</taxon>
        <taxon>Diplogasteroidea</taxon>
        <taxon>Neodiplogasteridae</taxon>
        <taxon>Pristionchus</taxon>
    </lineage>
</organism>
<dbReference type="Proteomes" id="UP001328107">
    <property type="component" value="Unassembled WGS sequence"/>
</dbReference>
<keyword evidence="1" id="KW-0472">Membrane</keyword>
<dbReference type="EMBL" id="BTRK01000005">
    <property type="protein sequence ID" value="GMR55575.1"/>
    <property type="molecule type" value="Genomic_DNA"/>
</dbReference>
<evidence type="ECO:0000256" key="1">
    <source>
        <dbReference type="SAM" id="Phobius"/>
    </source>
</evidence>
<feature type="transmembrane region" description="Helical" evidence="1">
    <location>
        <begin position="12"/>
        <end position="31"/>
    </location>
</feature>
<feature type="non-terminal residue" evidence="2">
    <location>
        <position position="142"/>
    </location>
</feature>
<keyword evidence="1" id="KW-1133">Transmembrane helix</keyword>
<keyword evidence="3" id="KW-1185">Reference proteome</keyword>
<name>A0AAN5I916_9BILA</name>
<evidence type="ECO:0000313" key="2">
    <source>
        <dbReference type="EMBL" id="GMR55575.1"/>
    </source>
</evidence>
<comment type="caution">
    <text evidence="2">The sequence shown here is derived from an EMBL/GenBank/DDBJ whole genome shotgun (WGS) entry which is preliminary data.</text>
</comment>
<protein>
    <submittedName>
        <fullName evidence="2">Uncharacterized protein</fullName>
    </submittedName>
</protein>
<sequence length="142" mass="16705">MHLEHDETVAIIRLIFHSSFLAPSLILMMLTPNKLREFRKKNNLSRSARRKQEGLVKYTIYCGFIQIVQCTIMIIRTIIIEEHLPELYRYTSIIVYIMNLFYPCNPSDLPFEECSNEPRYPSQCIFCSETRVHTIDLPTTST</sequence>
<evidence type="ECO:0000313" key="3">
    <source>
        <dbReference type="Proteomes" id="UP001328107"/>
    </source>
</evidence>
<keyword evidence="1" id="KW-0812">Transmembrane</keyword>
<dbReference type="AlphaFoldDB" id="A0AAN5I916"/>